<sequence>MVSHNKTRRLISEVSGIEETWNPKWQRHLPINAPFTWLAKGWRDFLISPAQSLAYGVVVCALCSLSVWVLFATRRDYFLFPVVAGLMIIGPLLASGLYLKSARLESAQQTTFGGMLGVRPRAGAQVFFTGLLLCMLMLLWMRAAVLIYALFFGVRPFPGLQHVAELLLTTPTGWAMLAVGLFVGALFAGFSFAISAFSIPMLLDQQIDAFTAMGVSAALVWNNLRPMLLWGALILALFVIAVATAGIGLIVIFPLLGHATWHAYKAVK</sequence>
<accession>A0AAW4FNJ7</accession>
<dbReference type="Pfam" id="PF09955">
    <property type="entry name" value="DUF2189"/>
    <property type="match status" value="1"/>
</dbReference>
<dbReference type="EMBL" id="WXFA01000011">
    <property type="protein sequence ID" value="MBM3092830.1"/>
    <property type="molecule type" value="Genomic_DNA"/>
</dbReference>
<feature type="transmembrane region" description="Helical" evidence="1">
    <location>
        <begin position="126"/>
        <end position="154"/>
    </location>
</feature>
<feature type="transmembrane region" description="Helical" evidence="1">
    <location>
        <begin position="53"/>
        <end position="71"/>
    </location>
</feature>
<proteinExistence type="predicted"/>
<feature type="transmembrane region" description="Helical" evidence="1">
    <location>
        <begin position="230"/>
        <end position="256"/>
    </location>
</feature>
<evidence type="ECO:0000256" key="1">
    <source>
        <dbReference type="SAM" id="Phobius"/>
    </source>
</evidence>
<feature type="transmembrane region" description="Helical" evidence="1">
    <location>
        <begin position="174"/>
        <end position="195"/>
    </location>
</feature>
<dbReference type="RefSeq" id="WP_203528446.1">
    <property type="nucleotide sequence ID" value="NZ_CP083373.1"/>
</dbReference>
<reference evidence="2 3" key="1">
    <citation type="submission" date="2020-01" db="EMBL/GenBank/DDBJ databases">
        <title>Draft genome assembly of Ensifer adhaerens T173.</title>
        <authorList>
            <person name="Craig J.E."/>
            <person name="Stinchcombe J.R."/>
        </authorList>
    </citation>
    <scope>NUCLEOTIDE SEQUENCE [LARGE SCALE GENOMIC DNA]</scope>
    <source>
        <strain evidence="2 3">T173</strain>
    </source>
</reference>
<evidence type="ECO:0000313" key="2">
    <source>
        <dbReference type="EMBL" id="MBM3092830.1"/>
    </source>
</evidence>
<name>A0AAW4FNJ7_9HYPH</name>
<feature type="transmembrane region" description="Helical" evidence="1">
    <location>
        <begin position="207"/>
        <end position="224"/>
    </location>
</feature>
<comment type="caution">
    <text evidence="2">The sequence shown here is derived from an EMBL/GenBank/DDBJ whole genome shotgun (WGS) entry which is preliminary data.</text>
</comment>
<dbReference type="AlphaFoldDB" id="A0AAW4FNJ7"/>
<keyword evidence="1" id="KW-0812">Transmembrane</keyword>
<keyword evidence="3" id="KW-1185">Reference proteome</keyword>
<dbReference type="InterPro" id="IPR018692">
    <property type="entry name" value="DUF2189"/>
</dbReference>
<keyword evidence="1" id="KW-1133">Transmembrane helix</keyword>
<keyword evidence="1" id="KW-0472">Membrane</keyword>
<feature type="transmembrane region" description="Helical" evidence="1">
    <location>
        <begin position="77"/>
        <end position="99"/>
    </location>
</feature>
<dbReference type="Proteomes" id="UP000744980">
    <property type="component" value="Unassembled WGS sequence"/>
</dbReference>
<evidence type="ECO:0000313" key="3">
    <source>
        <dbReference type="Proteomes" id="UP000744980"/>
    </source>
</evidence>
<organism evidence="2 3">
    <name type="scientific">Ensifer canadensis</name>
    <dbReference type="NCBI Taxonomy" id="555315"/>
    <lineage>
        <taxon>Bacteria</taxon>
        <taxon>Pseudomonadati</taxon>
        <taxon>Pseudomonadota</taxon>
        <taxon>Alphaproteobacteria</taxon>
        <taxon>Hyphomicrobiales</taxon>
        <taxon>Rhizobiaceae</taxon>
        <taxon>Sinorhizobium/Ensifer group</taxon>
        <taxon>Ensifer</taxon>
    </lineage>
</organism>
<protein>
    <submittedName>
        <fullName evidence="2">DUF2189 domain-containing protein</fullName>
    </submittedName>
</protein>
<gene>
    <name evidence="2" type="ORF">GFB56_18765</name>
</gene>